<dbReference type="Proteomes" id="UP000178894">
    <property type="component" value="Unassembled WGS sequence"/>
</dbReference>
<accession>A0A1F5Y0R2</accession>
<feature type="transmembrane region" description="Helical" evidence="8">
    <location>
        <begin position="269"/>
        <end position="292"/>
    </location>
</feature>
<keyword evidence="3" id="KW-0808">Transferase</keyword>
<evidence type="ECO:0000259" key="9">
    <source>
        <dbReference type="Pfam" id="PF00535"/>
    </source>
</evidence>
<evidence type="ECO:0000256" key="2">
    <source>
        <dbReference type="ARBA" id="ARBA00022676"/>
    </source>
</evidence>
<dbReference type="InterPro" id="IPR029044">
    <property type="entry name" value="Nucleotide-diphossugar_trans"/>
</dbReference>
<evidence type="ECO:0000256" key="1">
    <source>
        <dbReference type="ARBA" id="ARBA00022475"/>
    </source>
</evidence>
<dbReference type="EMBL" id="MFIQ01000006">
    <property type="protein sequence ID" value="OGF93754.1"/>
    <property type="molecule type" value="Genomic_DNA"/>
</dbReference>
<comment type="caution">
    <text evidence="10">The sequence shown here is derived from an EMBL/GenBank/DDBJ whole genome shotgun (WGS) entry which is preliminary data.</text>
</comment>
<feature type="domain" description="Glycosyltransferase 2-like" evidence="9">
    <location>
        <begin position="6"/>
        <end position="165"/>
    </location>
</feature>
<dbReference type="Gene3D" id="3.90.550.10">
    <property type="entry name" value="Spore Coat Polysaccharide Biosynthesis Protein SpsA, Chain A"/>
    <property type="match status" value="1"/>
</dbReference>
<keyword evidence="5" id="KW-0448">Lipopolysaccharide biosynthesis</keyword>
<protein>
    <recommendedName>
        <fullName evidence="9">Glycosyltransferase 2-like domain-containing protein</fullName>
    </recommendedName>
</protein>
<evidence type="ECO:0000256" key="7">
    <source>
        <dbReference type="ARBA" id="ARBA00023136"/>
    </source>
</evidence>
<dbReference type="GO" id="GO:0016757">
    <property type="term" value="F:glycosyltransferase activity"/>
    <property type="evidence" value="ECO:0007669"/>
    <property type="project" value="UniProtKB-KW"/>
</dbReference>
<sequence length="314" mass="36180">MQKLVSVIIPIFNEQETLAELHQKLVDVFAKINMPFELIFVDDGSHDKTPEILKKLMPAKVLTLRRNYGQTIALETGIRKAKGELIITMDSDLENDPYDILPLLKKLDDGFDVVTGWRKNRWKGYFFTRRFPSYLANLLLSKVSGVKLHDFGCMMRVHKKEILKNLSFSGDMHRLILAYIAQRGGRIAEIPVKFKPRQYGKSHYGLGRTFGVLADIFAFYFFEKYHNKPIHFFGLMSVIFLILSTIVFIFMVLLRVLKIATFIETPLPTLAVFLAAIGFQFILLGLVAELIYRFSRQEKVPSSDDYIQEEISNT</sequence>
<gene>
    <name evidence="10" type="ORF">A3G54_04355</name>
</gene>
<reference evidence="10 11" key="1">
    <citation type="journal article" date="2016" name="Nat. Commun.">
        <title>Thousands of microbial genomes shed light on interconnected biogeochemical processes in an aquifer system.</title>
        <authorList>
            <person name="Anantharaman K."/>
            <person name="Brown C.T."/>
            <person name="Hug L.A."/>
            <person name="Sharon I."/>
            <person name="Castelle C.J."/>
            <person name="Probst A.J."/>
            <person name="Thomas B.C."/>
            <person name="Singh A."/>
            <person name="Wilkins M.J."/>
            <person name="Karaoz U."/>
            <person name="Brodie E.L."/>
            <person name="Williams K.H."/>
            <person name="Hubbard S.S."/>
            <person name="Banfield J.F."/>
        </authorList>
    </citation>
    <scope>NUCLEOTIDE SEQUENCE [LARGE SCALE GENOMIC DNA]</scope>
</reference>
<dbReference type="SUPFAM" id="SSF53448">
    <property type="entry name" value="Nucleotide-diphospho-sugar transferases"/>
    <property type="match status" value="1"/>
</dbReference>
<feature type="transmembrane region" description="Helical" evidence="8">
    <location>
        <begin position="234"/>
        <end position="257"/>
    </location>
</feature>
<dbReference type="CDD" id="cd04187">
    <property type="entry name" value="DPM1_like_bac"/>
    <property type="match status" value="1"/>
</dbReference>
<evidence type="ECO:0000256" key="3">
    <source>
        <dbReference type="ARBA" id="ARBA00022679"/>
    </source>
</evidence>
<feature type="transmembrane region" description="Helical" evidence="8">
    <location>
        <begin position="204"/>
        <end position="222"/>
    </location>
</feature>
<name>A0A1F5Y0R2_9BACT</name>
<dbReference type="PANTHER" id="PTHR48090:SF3">
    <property type="entry name" value="UNDECAPRENYL-PHOSPHATE 4-DEOXY-4-FORMAMIDO-L-ARABINOSE TRANSFERASE"/>
    <property type="match status" value="1"/>
</dbReference>
<keyword evidence="4 8" id="KW-0812">Transmembrane</keyword>
<keyword evidence="2" id="KW-0328">Glycosyltransferase</keyword>
<evidence type="ECO:0000313" key="10">
    <source>
        <dbReference type="EMBL" id="OGF93754.1"/>
    </source>
</evidence>
<keyword evidence="1" id="KW-1003">Cell membrane</keyword>
<dbReference type="GO" id="GO:0005886">
    <property type="term" value="C:plasma membrane"/>
    <property type="evidence" value="ECO:0007669"/>
    <property type="project" value="TreeGrafter"/>
</dbReference>
<dbReference type="InterPro" id="IPR050256">
    <property type="entry name" value="Glycosyltransferase_2"/>
</dbReference>
<evidence type="ECO:0000256" key="6">
    <source>
        <dbReference type="ARBA" id="ARBA00022989"/>
    </source>
</evidence>
<dbReference type="AlphaFoldDB" id="A0A1F5Y0R2"/>
<evidence type="ECO:0000313" key="11">
    <source>
        <dbReference type="Proteomes" id="UP000178894"/>
    </source>
</evidence>
<evidence type="ECO:0000256" key="5">
    <source>
        <dbReference type="ARBA" id="ARBA00022985"/>
    </source>
</evidence>
<dbReference type="STRING" id="1798364.A3G54_04355"/>
<dbReference type="InterPro" id="IPR001173">
    <property type="entry name" value="Glyco_trans_2-like"/>
</dbReference>
<dbReference type="Pfam" id="PF00535">
    <property type="entry name" value="Glycos_transf_2"/>
    <property type="match status" value="1"/>
</dbReference>
<keyword evidence="7 8" id="KW-0472">Membrane</keyword>
<evidence type="ECO:0000256" key="8">
    <source>
        <dbReference type="SAM" id="Phobius"/>
    </source>
</evidence>
<organism evidence="10 11">
    <name type="scientific">Candidatus Giovannonibacteria bacterium RIFCSPLOWO2_12_FULL_44_15</name>
    <dbReference type="NCBI Taxonomy" id="1798364"/>
    <lineage>
        <taxon>Bacteria</taxon>
        <taxon>Candidatus Giovannoniibacteriota</taxon>
    </lineage>
</organism>
<evidence type="ECO:0000256" key="4">
    <source>
        <dbReference type="ARBA" id="ARBA00022692"/>
    </source>
</evidence>
<keyword evidence="6 8" id="KW-1133">Transmembrane helix</keyword>
<proteinExistence type="predicted"/>
<dbReference type="GO" id="GO:0009103">
    <property type="term" value="P:lipopolysaccharide biosynthetic process"/>
    <property type="evidence" value="ECO:0007669"/>
    <property type="project" value="UniProtKB-KW"/>
</dbReference>
<dbReference type="PANTHER" id="PTHR48090">
    <property type="entry name" value="UNDECAPRENYL-PHOSPHATE 4-DEOXY-4-FORMAMIDO-L-ARABINOSE TRANSFERASE-RELATED"/>
    <property type="match status" value="1"/>
</dbReference>